<proteinExistence type="predicted"/>
<evidence type="ECO:0000259" key="4">
    <source>
        <dbReference type="PROSITE" id="PS50011"/>
    </source>
</evidence>
<dbReference type="Pfam" id="PF00069">
    <property type="entry name" value="Pkinase"/>
    <property type="match status" value="1"/>
</dbReference>
<dbReference type="SMART" id="SM00220">
    <property type="entry name" value="S_TKc"/>
    <property type="match status" value="1"/>
</dbReference>
<dbReference type="EC" id="2.7.11.1" evidence="1"/>
<dbReference type="InterPro" id="IPR050235">
    <property type="entry name" value="CK1_Ser-Thr_kinase"/>
</dbReference>
<dbReference type="InterPro" id="IPR008271">
    <property type="entry name" value="Ser/Thr_kinase_AS"/>
</dbReference>
<sequence>MNLINNKYKLVEHIGSGSFGSIFKAENIRTRELVAIKVESIKNETKLLKNESTIYQYLKNITGIPNIKWFGKDEHNYYMVINLLGQSLQSVKDNNGNFSLKLTLQIGTKTIFLLKSIHDRGLIHRDIKPDNFLLGLNDNNIYIIDFGFCKTYIDNNNQHISMCKTTNLIGSLSYASINAHNFNHLSRRDDLESLGYMLIYLYLGILDWQDINGEMTQKNNYIKQLKEKIIQNTKIPNVFINYFNNIRNLRFEEEPNYEMLINSFKNELELLVQK</sequence>
<dbReference type="EMBL" id="MN740161">
    <property type="protein sequence ID" value="QHT90999.1"/>
    <property type="molecule type" value="Genomic_DNA"/>
</dbReference>
<evidence type="ECO:0000256" key="3">
    <source>
        <dbReference type="ARBA" id="ARBA00022840"/>
    </source>
</evidence>
<protein>
    <recommendedName>
        <fullName evidence="1">non-specific serine/threonine protein kinase</fullName>
        <ecNumber evidence="1">2.7.11.1</ecNumber>
    </recommendedName>
</protein>
<dbReference type="InterPro" id="IPR000719">
    <property type="entry name" value="Prot_kinase_dom"/>
</dbReference>
<dbReference type="PROSITE" id="PS50011">
    <property type="entry name" value="PROTEIN_KINASE_DOM"/>
    <property type="match status" value="1"/>
</dbReference>
<feature type="domain" description="Protein kinase" evidence="4">
    <location>
        <begin position="8"/>
        <end position="274"/>
    </location>
</feature>
<dbReference type="InterPro" id="IPR017441">
    <property type="entry name" value="Protein_kinase_ATP_BS"/>
</dbReference>
<dbReference type="PROSITE" id="PS00107">
    <property type="entry name" value="PROTEIN_KINASE_ATP"/>
    <property type="match status" value="1"/>
</dbReference>
<dbReference type="GO" id="GO:0004674">
    <property type="term" value="F:protein serine/threonine kinase activity"/>
    <property type="evidence" value="ECO:0007669"/>
    <property type="project" value="UniProtKB-EC"/>
</dbReference>
<keyword evidence="2" id="KW-0547">Nucleotide-binding</keyword>
<dbReference type="SUPFAM" id="SSF56112">
    <property type="entry name" value="Protein kinase-like (PK-like)"/>
    <property type="match status" value="1"/>
</dbReference>
<evidence type="ECO:0000256" key="1">
    <source>
        <dbReference type="ARBA" id="ARBA00012513"/>
    </source>
</evidence>
<dbReference type="PANTHER" id="PTHR11909">
    <property type="entry name" value="CASEIN KINASE-RELATED"/>
    <property type="match status" value="1"/>
</dbReference>
<keyword evidence="3" id="KW-0067">ATP-binding</keyword>
<reference evidence="5" key="1">
    <citation type="journal article" date="2020" name="Nature">
        <title>Giant virus diversity and host interactions through global metagenomics.</title>
        <authorList>
            <person name="Schulz F."/>
            <person name="Roux S."/>
            <person name="Paez-Espino D."/>
            <person name="Jungbluth S."/>
            <person name="Walsh D.A."/>
            <person name="Denef V.J."/>
            <person name="McMahon K.D."/>
            <person name="Konstantinidis K.T."/>
            <person name="Eloe-Fadrosh E.A."/>
            <person name="Kyrpides N.C."/>
            <person name="Woyke T."/>
        </authorList>
    </citation>
    <scope>NUCLEOTIDE SEQUENCE</scope>
    <source>
        <strain evidence="5">GVMAG-M-3300023184-72</strain>
    </source>
</reference>
<organism evidence="5">
    <name type="scientific">viral metagenome</name>
    <dbReference type="NCBI Taxonomy" id="1070528"/>
    <lineage>
        <taxon>unclassified sequences</taxon>
        <taxon>metagenomes</taxon>
        <taxon>organismal metagenomes</taxon>
    </lineage>
</organism>
<dbReference type="PROSITE" id="PS00108">
    <property type="entry name" value="PROTEIN_KINASE_ST"/>
    <property type="match status" value="1"/>
</dbReference>
<name>A0A6C0IE01_9ZZZZ</name>
<dbReference type="GO" id="GO:0005524">
    <property type="term" value="F:ATP binding"/>
    <property type="evidence" value="ECO:0007669"/>
    <property type="project" value="UniProtKB-KW"/>
</dbReference>
<dbReference type="Gene3D" id="1.10.510.10">
    <property type="entry name" value="Transferase(Phosphotransferase) domain 1"/>
    <property type="match status" value="1"/>
</dbReference>
<dbReference type="InterPro" id="IPR011009">
    <property type="entry name" value="Kinase-like_dom_sf"/>
</dbReference>
<evidence type="ECO:0000313" key="5">
    <source>
        <dbReference type="EMBL" id="QHT90999.1"/>
    </source>
</evidence>
<dbReference type="CDD" id="cd14016">
    <property type="entry name" value="STKc_CK1"/>
    <property type="match status" value="1"/>
</dbReference>
<evidence type="ECO:0000256" key="2">
    <source>
        <dbReference type="ARBA" id="ARBA00022741"/>
    </source>
</evidence>
<accession>A0A6C0IE01</accession>
<dbReference type="AlphaFoldDB" id="A0A6C0IE01"/>